<organism evidence="7">
    <name type="scientific">marine metagenome</name>
    <dbReference type="NCBI Taxonomy" id="408172"/>
    <lineage>
        <taxon>unclassified sequences</taxon>
        <taxon>metagenomes</taxon>
        <taxon>ecological metagenomes</taxon>
    </lineage>
</organism>
<reference evidence="7" key="1">
    <citation type="submission" date="2018-05" db="EMBL/GenBank/DDBJ databases">
        <authorList>
            <person name="Lanie J.A."/>
            <person name="Ng W.-L."/>
            <person name="Kazmierczak K.M."/>
            <person name="Andrzejewski T.M."/>
            <person name="Davidsen T.M."/>
            <person name="Wayne K.J."/>
            <person name="Tettelin H."/>
            <person name="Glass J.I."/>
            <person name="Rusch D."/>
            <person name="Podicherti R."/>
            <person name="Tsui H.-C.T."/>
            <person name="Winkler M.E."/>
        </authorList>
    </citation>
    <scope>NUCLEOTIDE SEQUENCE</scope>
</reference>
<dbReference type="Gene3D" id="3.40.228.10">
    <property type="entry name" value="Dimethylsulfoxide Reductase, domain 2"/>
    <property type="match status" value="1"/>
</dbReference>
<comment type="similarity">
    <text evidence="3">Belongs to the prokaryotic molybdopterin-containing oxidoreductase family.</text>
</comment>
<feature type="non-terminal residue" evidence="7">
    <location>
        <position position="1"/>
    </location>
</feature>
<comment type="subcellular location">
    <subcellularLocation>
        <location evidence="2">Cell envelope</location>
    </subcellularLocation>
</comment>
<evidence type="ECO:0000259" key="6">
    <source>
        <dbReference type="Pfam" id="PF00384"/>
    </source>
</evidence>
<dbReference type="GO" id="GO:0016491">
    <property type="term" value="F:oxidoreductase activity"/>
    <property type="evidence" value="ECO:0007669"/>
    <property type="project" value="UniProtKB-KW"/>
</dbReference>
<dbReference type="SUPFAM" id="SSF53706">
    <property type="entry name" value="Formate dehydrogenase/DMSO reductase, domains 1-3"/>
    <property type="match status" value="1"/>
</dbReference>
<evidence type="ECO:0000313" key="7">
    <source>
        <dbReference type="EMBL" id="SVE25987.1"/>
    </source>
</evidence>
<dbReference type="AlphaFoldDB" id="A0A383C0P4"/>
<evidence type="ECO:0000256" key="4">
    <source>
        <dbReference type="ARBA" id="ARBA00022485"/>
    </source>
</evidence>
<dbReference type="EMBL" id="UINC01205004">
    <property type="protein sequence ID" value="SVE25987.1"/>
    <property type="molecule type" value="Genomic_DNA"/>
</dbReference>
<protein>
    <recommendedName>
        <fullName evidence="6">Molybdopterin oxidoreductase domain-containing protein</fullName>
    </recommendedName>
</protein>
<dbReference type="PANTHER" id="PTHR43598:SF5">
    <property type="entry name" value="DMSO REDUCTASE CHAIN A"/>
    <property type="match status" value="1"/>
</dbReference>
<accession>A0A383C0P4</accession>
<keyword evidence="5" id="KW-0560">Oxidoreductase</keyword>
<keyword evidence="4" id="KW-0479">Metal-binding</keyword>
<keyword evidence="4" id="KW-0411">Iron-sulfur</keyword>
<feature type="non-terminal residue" evidence="7">
    <location>
        <position position="243"/>
    </location>
</feature>
<evidence type="ECO:0000256" key="1">
    <source>
        <dbReference type="ARBA" id="ARBA00001966"/>
    </source>
</evidence>
<dbReference type="PANTHER" id="PTHR43598">
    <property type="entry name" value="TUNGSTEN-CONTAINING FORMYLMETHANOFURAN DEHYDROGENASE 2 SUBUNIT B"/>
    <property type="match status" value="1"/>
</dbReference>
<name>A0A383C0P4_9ZZZZ</name>
<dbReference type="Pfam" id="PF00384">
    <property type="entry name" value="Molybdopterin"/>
    <property type="match status" value="1"/>
</dbReference>
<dbReference type="InterPro" id="IPR006656">
    <property type="entry name" value="Mopterin_OxRdtase"/>
</dbReference>
<keyword evidence="4" id="KW-0004">4Fe-4S</keyword>
<feature type="domain" description="Molybdopterin oxidoreductase" evidence="6">
    <location>
        <begin position="2"/>
        <end position="242"/>
    </location>
</feature>
<comment type="cofactor">
    <cofactor evidence="1">
        <name>[4Fe-4S] cluster</name>
        <dbReference type="ChEBI" id="CHEBI:49883"/>
    </cofactor>
</comment>
<evidence type="ECO:0000256" key="3">
    <source>
        <dbReference type="ARBA" id="ARBA00010312"/>
    </source>
</evidence>
<keyword evidence="4" id="KW-0408">Iron</keyword>
<dbReference type="GO" id="GO:0051539">
    <property type="term" value="F:4 iron, 4 sulfur cluster binding"/>
    <property type="evidence" value="ECO:0007669"/>
    <property type="project" value="UniProtKB-KW"/>
</dbReference>
<evidence type="ECO:0000256" key="5">
    <source>
        <dbReference type="ARBA" id="ARBA00023002"/>
    </source>
</evidence>
<dbReference type="GO" id="GO:0030313">
    <property type="term" value="C:cell envelope"/>
    <property type="evidence" value="ECO:0007669"/>
    <property type="project" value="UniProtKB-SubCell"/>
</dbReference>
<proteinExistence type="inferred from homology"/>
<gene>
    <name evidence="7" type="ORF">METZ01_LOCUS478841</name>
</gene>
<evidence type="ECO:0000256" key="2">
    <source>
        <dbReference type="ARBA" id="ARBA00004196"/>
    </source>
</evidence>
<sequence length="243" mass="26780">PVADLDHTDCIMLWGHNPTTTWLAYGSRIAQAKARGTKLIVVDPRCAGLAAKADHWLRVRPGSDGALALGLAGVMIENGWYDRKFVKDWTNGPHLVREDSGRFLTGSDLRDGNEYDHLVAWDETAEALVRYDRARGTYASEDADLALFGRFEIAGADGPIMCRPAFAHYADLSKQYPPERVEEITWIPAQQIREVAQMFGTAKAPSFDAWAGLEMHSNVSQTNRAIALLYALTGNFDSKGGNV</sequence>